<keyword evidence="6" id="KW-0472">Membrane</keyword>
<dbReference type="Pfam" id="PF13715">
    <property type="entry name" value="CarbopepD_reg_2"/>
    <property type="match status" value="1"/>
</dbReference>
<dbReference type="Gene3D" id="2.40.170.20">
    <property type="entry name" value="TonB-dependent receptor, beta-barrel domain"/>
    <property type="match status" value="1"/>
</dbReference>
<reference evidence="9 10" key="1">
    <citation type="submission" date="2020-08" db="EMBL/GenBank/DDBJ databases">
        <title>Croceimicrobium hydrocarbonivorans gen. nov., sp. nov., a novel marine bacterium isolated from a bacterial consortium that degrades polyethylene terephthalate.</title>
        <authorList>
            <person name="Liu R."/>
        </authorList>
    </citation>
    <scope>NUCLEOTIDE SEQUENCE [LARGE SCALE GENOMIC DNA]</scope>
    <source>
        <strain evidence="9 10">A20-9</strain>
    </source>
</reference>
<dbReference type="GO" id="GO:0044718">
    <property type="term" value="P:siderophore transmembrane transport"/>
    <property type="evidence" value="ECO:0007669"/>
    <property type="project" value="TreeGrafter"/>
</dbReference>
<sequence>MYRLLLLVTLLSTSLSAQNKLEGWVTDPHGEALAGVNIYLKGSFIGTTSDADGYFKLADLKPEGILVFSMMGFESVELALQNLDFAQKQKIQLKEAFNKLAAVTVNAGSIEVSDKKQSVVLRPLDIVTTSGALGNIIGALNTLPGTANNANDGRLFVRGGAADETAIFIDGLRLGNAYGSSLNGIPTRGRFSAQIFKGSFFSTGAYSAEYGQALSSVLSMNSLDFPLRRQTDLGISTVGGSLSHTEVWDRQSITASLNYTNLSPYMALVPQNLEFTKAPQGISSEILFRQKTGKHGMFKAFYSFQNSDLGILRSQPDSNALQATKLKNNFHHLNLNYRQNIGKKHLLDGGLSFTGNLDDIQLDSLAIQQKGQLVHAKIRYQYFPAARISIKSGLEFFDQLYREKIQIGARQQDDLLGAAFAECDYHFSSDFLIKVGLRSSINQSSSYLMPRASVAYRLNLKSQFSLAYGDYVQEQASNIRIQDVDLRAAKAQHLVLNYMYSTPKLTFRLEAFQKNYHELLRSNAGYNTNGKGYARGFDLFLRDRSSIRNLDYWISYSFVDSKRHWQAFEGQVQPRFAPRHNASIVAKYWLGGLQSQVGSSFSINDGYTYDNPNLAGEMESRTKAFHSLNLSWSYLPRPNLIIHFEVTNLLGRENIFNYQYSSNPGNDGQYSSMAIPQSATRFIFLGIFYTLSTDKNANQLNNL</sequence>
<evidence type="ECO:0000256" key="4">
    <source>
        <dbReference type="ARBA" id="ARBA00022692"/>
    </source>
</evidence>
<evidence type="ECO:0000256" key="1">
    <source>
        <dbReference type="ARBA" id="ARBA00004571"/>
    </source>
</evidence>
<dbReference type="EMBL" id="CP060139">
    <property type="protein sequence ID" value="QNR23108.1"/>
    <property type="molecule type" value="Genomic_DNA"/>
</dbReference>
<feature type="signal peptide" evidence="8">
    <location>
        <begin position="1"/>
        <end position="17"/>
    </location>
</feature>
<dbReference type="Proteomes" id="UP000516305">
    <property type="component" value="Chromosome"/>
</dbReference>
<keyword evidence="9" id="KW-0675">Receptor</keyword>
<keyword evidence="4" id="KW-0812">Transmembrane</keyword>
<feature type="chain" id="PRO_5028872574" evidence="8">
    <location>
        <begin position="18"/>
        <end position="703"/>
    </location>
</feature>
<comment type="subcellular location">
    <subcellularLocation>
        <location evidence="1">Cell outer membrane</location>
        <topology evidence="1">Multi-pass membrane protein</topology>
    </subcellularLocation>
</comment>
<organism evidence="9 10">
    <name type="scientific">Croceimicrobium hydrocarbonivorans</name>
    <dbReference type="NCBI Taxonomy" id="2761580"/>
    <lineage>
        <taxon>Bacteria</taxon>
        <taxon>Pseudomonadati</taxon>
        <taxon>Bacteroidota</taxon>
        <taxon>Flavobacteriia</taxon>
        <taxon>Flavobacteriales</taxon>
        <taxon>Owenweeksiaceae</taxon>
        <taxon>Croceimicrobium</taxon>
    </lineage>
</organism>
<evidence type="ECO:0000256" key="8">
    <source>
        <dbReference type="SAM" id="SignalP"/>
    </source>
</evidence>
<dbReference type="GO" id="GO:0015344">
    <property type="term" value="F:siderophore uptake transmembrane transporter activity"/>
    <property type="evidence" value="ECO:0007669"/>
    <property type="project" value="TreeGrafter"/>
</dbReference>
<dbReference type="SUPFAM" id="SSF56935">
    <property type="entry name" value="Porins"/>
    <property type="match status" value="1"/>
</dbReference>
<evidence type="ECO:0000256" key="6">
    <source>
        <dbReference type="ARBA" id="ARBA00023136"/>
    </source>
</evidence>
<evidence type="ECO:0000313" key="9">
    <source>
        <dbReference type="EMBL" id="QNR23108.1"/>
    </source>
</evidence>
<keyword evidence="10" id="KW-1185">Reference proteome</keyword>
<gene>
    <name evidence="9" type="ORF">H4K34_12060</name>
</gene>
<dbReference type="PANTHER" id="PTHR30069">
    <property type="entry name" value="TONB-DEPENDENT OUTER MEMBRANE RECEPTOR"/>
    <property type="match status" value="1"/>
</dbReference>
<evidence type="ECO:0000256" key="3">
    <source>
        <dbReference type="ARBA" id="ARBA00022452"/>
    </source>
</evidence>
<proteinExistence type="predicted"/>
<keyword evidence="2" id="KW-0813">Transport</keyword>
<evidence type="ECO:0000256" key="7">
    <source>
        <dbReference type="ARBA" id="ARBA00023237"/>
    </source>
</evidence>
<evidence type="ECO:0000256" key="2">
    <source>
        <dbReference type="ARBA" id="ARBA00022448"/>
    </source>
</evidence>
<dbReference type="GO" id="GO:0009279">
    <property type="term" value="C:cell outer membrane"/>
    <property type="evidence" value="ECO:0007669"/>
    <property type="project" value="UniProtKB-SubCell"/>
</dbReference>
<accession>A0A7H0VBL0</accession>
<dbReference type="SUPFAM" id="SSF49464">
    <property type="entry name" value="Carboxypeptidase regulatory domain-like"/>
    <property type="match status" value="1"/>
</dbReference>
<evidence type="ECO:0000256" key="5">
    <source>
        <dbReference type="ARBA" id="ARBA00022729"/>
    </source>
</evidence>
<protein>
    <submittedName>
        <fullName evidence="9">TonB-dependent receptor</fullName>
    </submittedName>
</protein>
<dbReference type="PANTHER" id="PTHR30069:SF29">
    <property type="entry name" value="HEMOGLOBIN AND HEMOGLOBIN-HAPTOGLOBIN-BINDING PROTEIN 1-RELATED"/>
    <property type="match status" value="1"/>
</dbReference>
<keyword evidence="7" id="KW-0998">Cell outer membrane</keyword>
<dbReference type="InterPro" id="IPR039426">
    <property type="entry name" value="TonB-dep_rcpt-like"/>
</dbReference>
<keyword evidence="3" id="KW-1134">Transmembrane beta strand</keyword>
<name>A0A7H0VBL0_9FLAO</name>
<dbReference type="RefSeq" id="WP_210757644.1">
    <property type="nucleotide sequence ID" value="NZ_CP060139.1"/>
</dbReference>
<evidence type="ECO:0000313" key="10">
    <source>
        <dbReference type="Proteomes" id="UP000516305"/>
    </source>
</evidence>
<dbReference type="InterPro" id="IPR036942">
    <property type="entry name" value="Beta-barrel_TonB_sf"/>
</dbReference>
<dbReference type="AlphaFoldDB" id="A0A7H0VBL0"/>
<dbReference type="InterPro" id="IPR008969">
    <property type="entry name" value="CarboxyPept-like_regulatory"/>
</dbReference>
<keyword evidence="5 8" id="KW-0732">Signal</keyword>
<dbReference type="KEGG" id="chyd:H4K34_12060"/>